<dbReference type="RefSeq" id="WP_380426299.1">
    <property type="nucleotide sequence ID" value="NZ_JBHRZV010000045.1"/>
</dbReference>
<dbReference type="EMBL" id="JBHRZV010000045">
    <property type="protein sequence ID" value="MFC3928081.1"/>
    <property type="molecule type" value="Genomic_DNA"/>
</dbReference>
<dbReference type="InterPro" id="IPR016181">
    <property type="entry name" value="Acyl_CoA_acyltransferase"/>
</dbReference>
<dbReference type="Gene3D" id="3.40.630.30">
    <property type="match status" value="1"/>
</dbReference>
<evidence type="ECO:0000256" key="2">
    <source>
        <dbReference type="ARBA" id="ARBA00023315"/>
    </source>
</evidence>
<keyword evidence="1 4" id="KW-0808">Transferase</keyword>
<dbReference type="PROSITE" id="PS51186">
    <property type="entry name" value="GNAT"/>
    <property type="match status" value="1"/>
</dbReference>
<evidence type="ECO:0000313" key="4">
    <source>
        <dbReference type="EMBL" id="MFC3928081.1"/>
    </source>
</evidence>
<dbReference type="EC" id="2.3.-.-" evidence="4"/>
<name>A0ABV8CVC0_9STRE</name>
<dbReference type="Pfam" id="PF00583">
    <property type="entry name" value="Acetyltransf_1"/>
    <property type="match status" value="1"/>
</dbReference>
<dbReference type="InterPro" id="IPR050832">
    <property type="entry name" value="Bact_Acetyltransf"/>
</dbReference>
<feature type="domain" description="N-acetyltransferase" evidence="3">
    <location>
        <begin position="1"/>
        <end position="143"/>
    </location>
</feature>
<evidence type="ECO:0000256" key="1">
    <source>
        <dbReference type="ARBA" id="ARBA00022679"/>
    </source>
</evidence>
<gene>
    <name evidence="4" type="ORF">ACFORF_05785</name>
</gene>
<evidence type="ECO:0000259" key="3">
    <source>
        <dbReference type="PROSITE" id="PS51186"/>
    </source>
</evidence>
<evidence type="ECO:0000313" key="5">
    <source>
        <dbReference type="Proteomes" id="UP001595807"/>
    </source>
</evidence>
<dbReference type="CDD" id="cd04301">
    <property type="entry name" value="NAT_SF"/>
    <property type="match status" value="1"/>
</dbReference>
<protein>
    <submittedName>
        <fullName evidence="4">GNAT family N-acetyltransferase</fullName>
        <ecNumber evidence="4">2.3.-.-</ecNumber>
    </submittedName>
</protein>
<dbReference type="InterPro" id="IPR000182">
    <property type="entry name" value="GNAT_dom"/>
</dbReference>
<dbReference type="PANTHER" id="PTHR43877">
    <property type="entry name" value="AMINOALKYLPHOSPHONATE N-ACETYLTRANSFERASE-RELATED-RELATED"/>
    <property type="match status" value="1"/>
</dbReference>
<organism evidence="4 5">
    <name type="scientific">Streptococcus caprae</name>
    <dbReference type="NCBI Taxonomy" id="1640501"/>
    <lineage>
        <taxon>Bacteria</taxon>
        <taxon>Bacillati</taxon>
        <taxon>Bacillota</taxon>
        <taxon>Bacilli</taxon>
        <taxon>Lactobacillales</taxon>
        <taxon>Streptococcaceae</taxon>
        <taxon>Streptococcus</taxon>
    </lineage>
</organism>
<dbReference type="GO" id="GO:0016746">
    <property type="term" value="F:acyltransferase activity"/>
    <property type="evidence" value="ECO:0007669"/>
    <property type="project" value="UniProtKB-KW"/>
</dbReference>
<dbReference type="Proteomes" id="UP001595807">
    <property type="component" value="Unassembled WGS sequence"/>
</dbReference>
<accession>A0ABV8CVC0</accession>
<keyword evidence="5" id="KW-1185">Reference proteome</keyword>
<proteinExistence type="predicted"/>
<comment type="caution">
    <text evidence="4">The sequence shown here is derived from an EMBL/GenBank/DDBJ whole genome shotgun (WGS) entry which is preliminary data.</text>
</comment>
<sequence length="143" mass="16420">MLRELRDADLEQIRDINEFSLGYPTSLELAQRQFAKLSQDSQHILIGYADEKTDQLLGYVHAQVYENLYSDAGLNVLALAVHPEAQGRGIGKQLMARLENVVREQGYEFIRLNSGAHRLEAHAFYENIGYDGDKTQKRFMKYL</sequence>
<keyword evidence="2 4" id="KW-0012">Acyltransferase</keyword>
<dbReference type="SUPFAM" id="SSF55729">
    <property type="entry name" value="Acyl-CoA N-acyltransferases (Nat)"/>
    <property type="match status" value="1"/>
</dbReference>
<reference evidence="5" key="1">
    <citation type="journal article" date="2019" name="Int. J. Syst. Evol. Microbiol.">
        <title>The Global Catalogue of Microorganisms (GCM) 10K type strain sequencing project: providing services to taxonomists for standard genome sequencing and annotation.</title>
        <authorList>
            <consortium name="The Broad Institute Genomics Platform"/>
            <consortium name="The Broad Institute Genome Sequencing Center for Infectious Disease"/>
            <person name="Wu L."/>
            <person name="Ma J."/>
        </authorList>
    </citation>
    <scope>NUCLEOTIDE SEQUENCE [LARGE SCALE GENOMIC DNA]</scope>
    <source>
        <strain evidence="5">CCUG 67170</strain>
    </source>
</reference>